<dbReference type="Proteomes" id="UP000054928">
    <property type="component" value="Unassembled WGS sequence"/>
</dbReference>
<evidence type="ECO:0000313" key="1">
    <source>
        <dbReference type="EMBL" id="CEG35771.1"/>
    </source>
</evidence>
<organism evidence="1 2">
    <name type="scientific">Plasmopara halstedii</name>
    <name type="common">Downy mildew of sunflower</name>
    <dbReference type="NCBI Taxonomy" id="4781"/>
    <lineage>
        <taxon>Eukaryota</taxon>
        <taxon>Sar</taxon>
        <taxon>Stramenopiles</taxon>
        <taxon>Oomycota</taxon>
        <taxon>Peronosporomycetes</taxon>
        <taxon>Peronosporales</taxon>
        <taxon>Peronosporaceae</taxon>
        <taxon>Plasmopara</taxon>
    </lineage>
</organism>
<dbReference type="OrthoDB" id="162277at2759"/>
<dbReference type="STRING" id="4781.A0A0N7L3G0"/>
<reference evidence="2" key="1">
    <citation type="submission" date="2014-09" db="EMBL/GenBank/DDBJ databases">
        <authorList>
            <person name="Sharma Rahul"/>
            <person name="Thines Marco"/>
        </authorList>
    </citation>
    <scope>NUCLEOTIDE SEQUENCE [LARGE SCALE GENOMIC DNA]</scope>
</reference>
<dbReference type="InterPro" id="IPR016024">
    <property type="entry name" value="ARM-type_fold"/>
</dbReference>
<protein>
    <submittedName>
        <fullName evidence="1">Armadillo-type fold</fullName>
    </submittedName>
</protein>
<dbReference type="RefSeq" id="XP_024572140.1">
    <property type="nucleotide sequence ID" value="XM_024727881.1"/>
</dbReference>
<sequence length="1331" mass="149959">MSYVDARRCDGTLQYEKTYPWEDERGSATDRTVETNAKAQRVYAMQQQLIPTLKLERPQNTAANEHLKDVGRRVLILRETTKRAQEYLDPEKYPKLSMPSQSTELDSNKVIEVEEDFKETEMRITTILMDQDWDTRAWNSTKIQTAIETLYAQIEHSDDDFRRELAISMLLRLLKTHEDAKNHVEISLPGLASKAFRTFTKGTNNIKIFRMIQLVAVLAEWFAHVLSNENVVSKIIASLLRETEVCAQILQHHWRGRLFRRAMDRQNYDLIVQSRFHSMHMIKLVELRHKLKLFREVKLRRQADLKPERIRRMVLLDQRQILSSGLLVYLAALITRRQNRETIELVKGIFASILEGHRNEHIVNILQCNIVQRVQVDLTRTLQTCSDCNFAVTSIQSSLNLLHAIASQAHVATEQWDPLLSSYSACSSLLVKENSTVNSHNFLPSQEERIILMRKLKSAACQFLLIAAVFDTLVKVLTCCRDEEHALRAQALDTLCLLTRSMGFSQLLDALTRAGGRQLEVVLQCLKDPNVVVAQATANLFYELTSHADVRHGFTIAGAVQCLIQWCQPTFEACESRMAYIMGLIGCTLLARQTKPTTALATLSTFEERIDALYNLLLDLAMQDKTSMKRSASFLLSVNVLLIMLKFITQVSPSCLGSSIQNSRQRNISCIFLGRLFTVTPVAQACFSEDIVNYLALSIQCNRLDRVEGFVAQSSSNDYLIHELGSLEACKALSRLARCPSKLLEARLQPSSTSFQVPELPQALICEVIFRLHVLEDLIAFIRPSNDAGSIAHVQCRKVVAAVELMGYLRPLPYGERAREKFLKFYETHPDGKYAQAKLEQLVKLVCPAILRILRDRYADIHLVSACCVALSRLACTNSACHMMLMQGCLQIALIHLPDNPISIGPPASSPKTFGPKSEVSHDNHELLDVPASLYSLFGKLCSVAKGRSGIMRAQVLPHLLKRLQMEHPILQKCDDECKSEIAVVISRLAVVNAVEGSAGELFVHFRVLDLLAKILQQHQSLRLTLDFSSKQNNDDVTKWRLLVNSIGAIAALSQNVLVCVPRVVALDIVALLFPYLAIKCSLNVNLESLQYDAVTIIRSIASYPHGRFHSYLSSVRGTYFDEKLVDKTKQPSDTDDEVPSTVLMDRIKQIAFDYKLELENKIMTLRDKTSVGELARDTLAYINEHQQRLYAEQRQEHCSKSNVADKFSAALTSCPSSKYYKLHASMPSVPKSSDAYLDEVKTWKAARGAGSATSGYSINAPSVFVLEKGCKSPVNSNGVNIAMTRPPGNMKSLPLPRSPHNIMTRSMLNTKKRDKNFAHCLMLDPLFNTP</sequence>
<name>A0A0N7L3G0_PLAHL</name>
<dbReference type="OMA" id="RQRNISC"/>
<dbReference type="GeneID" id="36395159"/>
<accession>A0A0N7L3G0</accession>
<dbReference type="Gene3D" id="1.25.10.10">
    <property type="entry name" value="Leucine-rich Repeat Variant"/>
    <property type="match status" value="1"/>
</dbReference>
<dbReference type="SUPFAM" id="SSF48371">
    <property type="entry name" value="ARM repeat"/>
    <property type="match status" value="1"/>
</dbReference>
<dbReference type="EMBL" id="CCYD01000109">
    <property type="protein sequence ID" value="CEG35771.1"/>
    <property type="molecule type" value="Genomic_DNA"/>
</dbReference>
<keyword evidence="2" id="KW-1185">Reference proteome</keyword>
<evidence type="ECO:0000313" key="2">
    <source>
        <dbReference type="Proteomes" id="UP000054928"/>
    </source>
</evidence>
<proteinExistence type="predicted"/>
<dbReference type="InterPro" id="IPR011989">
    <property type="entry name" value="ARM-like"/>
</dbReference>